<keyword evidence="5" id="KW-0966">Cell projection</keyword>
<dbReference type="OrthoDB" id="1902038at2759"/>
<keyword evidence="3 8" id="KW-0175">Coiled coil</keyword>
<feature type="domain" description="Trichohyalin-plectin-homology" evidence="9">
    <location>
        <begin position="77"/>
        <end position="424"/>
    </location>
</feature>
<feature type="coiled-coil region" evidence="8">
    <location>
        <begin position="180"/>
        <end position="364"/>
    </location>
</feature>
<evidence type="ECO:0000313" key="11">
    <source>
        <dbReference type="Proteomes" id="UP000278807"/>
    </source>
</evidence>
<dbReference type="EMBL" id="UZAE01013341">
    <property type="protein sequence ID" value="VDO09371.1"/>
    <property type="molecule type" value="Genomic_DNA"/>
</dbReference>
<reference evidence="12" key="1">
    <citation type="submission" date="2016-04" db="UniProtKB">
        <authorList>
            <consortium name="WormBaseParasite"/>
        </authorList>
    </citation>
    <scope>IDENTIFICATION</scope>
</reference>
<evidence type="ECO:0000256" key="2">
    <source>
        <dbReference type="ARBA" id="ARBA00022846"/>
    </source>
</evidence>
<dbReference type="Pfam" id="PF13868">
    <property type="entry name" value="TPH"/>
    <property type="match status" value="1"/>
</dbReference>
<comment type="similarity">
    <text evidence="6">Belongs to the CFAP45 family.</text>
</comment>
<dbReference type="PANTHER" id="PTHR15504">
    <property type="entry name" value="NASOPHARYNGEAL EPITHELIUM SPECIFIC PROTEIN 1"/>
    <property type="match status" value="1"/>
</dbReference>
<feature type="coiled-coil region" evidence="8">
    <location>
        <begin position="62"/>
        <end position="146"/>
    </location>
</feature>
<accession>A0A158QJ64</accession>
<comment type="subcellular location">
    <subcellularLocation>
        <location evidence="1">Cell projection</location>
        <location evidence="1">Cilium</location>
        <location evidence="1">Flagellum</location>
    </subcellularLocation>
</comment>
<evidence type="ECO:0000256" key="7">
    <source>
        <dbReference type="ARBA" id="ARBA00034142"/>
    </source>
</evidence>
<dbReference type="InterPro" id="IPR043597">
    <property type="entry name" value="TPH_dom"/>
</dbReference>
<evidence type="ECO:0000256" key="1">
    <source>
        <dbReference type="ARBA" id="ARBA00004230"/>
    </source>
</evidence>
<name>A0A158QJ64_RODNA</name>
<dbReference type="AlphaFoldDB" id="A0A158QJ64"/>
<keyword evidence="4" id="KW-0969">Cilium</keyword>
<evidence type="ECO:0000256" key="5">
    <source>
        <dbReference type="ARBA" id="ARBA00023273"/>
    </source>
</evidence>
<evidence type="ECO:0000256" key="6">
    <source>
        <dbReference type="ARBA" id="ARBA00034116"/>
    </source>
</evidence>
<evidence type="ECO:0000259" key="9">
    <source>
        <dbReference type="Pfam" id="PF13868"/>
    </source>
</evidence>
<reference evidence="10 11" key="2">
    <citation type="submission" date="2018-11" db="EMBL/GenBank/DDBJ databases">
        <authorList>
            <consortium name="Pathogen Informatics"/>
        </authorList>
    </citation>
    <scope>NUCLEOTIDE SEQUENCE [LARGE SCALE GENOMIC DNA]</scope>
</reference>
<evidence type="ECO:0000256" key="4">
    <source>
        <dbReference type="ARBA" id="ARBA00023069"/>
    </source>
</evidence>
<proteinExistence type="inferred from homology"/>
<keyword evidence="11" id="KW-1185">Reference proteome</keyword>
<dbReference type="WBParaSite" id="HNAJ_0001104201-mRNA-1">
    <property type="protein sequence ID" value="HNAJ_0001104201-mRNA-1"/>
    <property type="gene ID" value="HNAJ_0001104201"/>
</dbReference>
<gene>
    <name evidence="10" type="ORF">HNAJ_LOCUS11032</name>
</gene>
<sequence>MQCIQNRAHVLSEEELKEMELSEKALAEKLVQESARRVEEMKKFDMERRVNEKLTDLEEAARKESQHLLAKAMEQRENEEEEIKQLNAAINNAKIQAIRDAQLLEKEQIKKEMAEENDRLDRMMEIDRQNALKVQAAIEAKRKEEEMLGACEIIKQINQNEQDRLLALAKSEQENMLMRRKIAEEMLDEMSRRVNHQTKQDEFRKELDKYADLMREMKLKRAEDDRKLDLKVQQEQRAKEERDAAIEAEQLRIRKEKELEINRLYGMQERAIDNQAEKDALRAKRAMEESERQWRRKELEAARKVQAAKEEMKQEKIKADQYKTRLLAIEATRNKMEFERVLRHQKEMIEKEKLEEEKRQKKKAECSEELRKQICEKEQRRIAERNAFFEEGIRSEEEARLRRLRLQEAKNRKMEELRRAGIPEKYLADIERKAGLLKIANINP</sequence>
<evidence type="ECO:0000256" key="3">
    <source>
        <dbReference type="ARBA" id="ARBA00023054"/>
    </source>
</evidence>
<dbReference type="GO" id="GO:0031514">
    <property type="term" value="C:motile cilium"/>
    <property type="evidence" value="ECO:0007669"/>
    <property type="project" value="UniProtKB-SubCell"/>
</dbReference>
<evidence type="ECO:0000256" key="8">
    <source>
        <dbReference type="SAM" id="Coils"/>
    </source>
</evidence>
<dbReference type="InterPro" id="IPR033253">
    <property type="entry name" value="CFAP45"/>
</dbReference>
<dbReference type="Proteomes" id="UP000278807">
    <property type="component" value="Unassembled WGS sequence"/>
</dbReference>
<dbReference type="STRING" id="102285.A0A158QJ64"/>
<protein>
    <recommendedName>
        <fullName evidence="7">Cilia- and flagella-associated protein 45</fullName>
    </recommendedName>
</protein>
<evidence type="ECO:0000313" key="12">
    <source>
        <dbReference type="WBParaSite" id="HNAJ_0001104201-mRNA-1"/>
    </source>
</evidence>
<dbReference type="PANTHER" id="PTHR15504:SF0">
    <property type="entry name" value="CILIA- AND FLAGELLA-ASSOCIATED PROTEIN 45"/>
    <property type="match status" value="1"/>
</dbReference>
<organism evidence="12">
    <name type="scientific">Rodentolepis nana</name>
    <name type="common">Dwarf tapeworm</name>
    <name type="synonym">Hymenolepis nana</name>
    <dbReference type="NCBI Taxonomy" id="102285"/>
    <lineage>
        <taxon>Eukaryota</taxon>
        <taxon>Metazoa</taxon>
        <taxon>Spiralia</taxon>
        <taxon>Lophotrochozoa</taxon>
        <taxon>Platyhelminthes</taxon>
        <taxon>Cestoda</taxon>
        <taxon>Eucestoda</taxon>
        <taxon>Cyclophyllidea</taxon>
        <taxon>Hymenolepididae</taxon>
        <taxon>Rodentolepis</taxon>
    </lineage>
</organism>
<evidence type="ECO:0000313" key="10">
    <source>
        <dbReference type="EMBL" id="VDO09371.1"/>
    </source>
</evidence>
<keyword evidence="2" id="KW-0282">Flagellum</keyword>